<evidence type="ECO:0000313" key="6">
    <source>
        <dbReference type="EMBL" id="NEI74382.1"/>
    </source>
</evidence>
<keyword evidence="2 4" id="KW-0238">DNA-binding</keyword>
<protein>
    <submittedName>
        <fullName evidence="6">TetR family transcriptional regulator</fullName>
    </submittedName>
</protein>
<dbReference type="Gene3D" id="1.10.10.60">
    <property type="entry name" value="Homeodomain-like"/>
    <property type="match status" value="1"/>
</dbReference>
<organism evidence="6 7">
    <name type="scientific">Rhizobium lusitanum</name>
    <dbReference type="NCBI Taxonomy" id="293958"/>
    <lineage>
        <taxon>Bacteria</taxon>
        <taxon>Pseudomonadati</taxon>
        <taxon>Pseudomonadota</taxon>
        <taxon>Alphaproteobacteria</taxon>
        <taxon>Hyphomicrobiales</taxon>
        <taxon>Rhizobiaceae</taxon>
        <taxon>Rhizobium/Agrobacterium group</taxon>
        <taxon>Rhizobium</taxon>
    </lineage>
</organism>
<gene>
    <name evidence="6" type="ORF">GR212_33040</name>
</gene>
<dbReference type="RefSeq" id="WP_163993573.1">
    <property type="nucleotide sequence ID" value="NZ_WUEY01000029.1"/>
</dbReference>
<name>A0A6L9UJ25_9HYPH</name>
<dbReference type="AlphaFoldDB" id="A0A6L9UJ25"/>
<dbReference type="GO" id="GO:0003677">
    <property type="term" value="F:DNA binding"/>
    <property type="evidence" value="ECO:0007669"/>
    <property type="project" value="UniProtKB-UniRule"/>
</dbReference>
<dbReference type="SUPFAM" id="SSF48498">
    <property type="entry name" value="Tetracyclin repressor-like, C-terminal domain"/>
    <property type="match status" value="1"/>
</dbReference>
<dbReference type="Gene3D" id="1.10.357.10">
    <property type="entry name" value="Tetracycline Repressor, domain 2"/>
    <property type="match status" value="1"/>
</dbReference>
<evidence type="ECO:0000256" key="2">
    <source>
        <dbReference type="ARBA" id="ARBA00023125"/>
    </source>
</evidence>
<dbReference type="EMBL" id="WUEY01000029">
    <property type="protein sequence ID" value="NEI74382.1"/>
    <property type="molecule type" value="Genomic_DNA"/>
</dbReference>
<keyword evidence="3" id="KW-0804">Transcription</keyword>
<evidence type="ECO:0000256" key="4">
    <source>
        <dbReference type="PROSITE-ProRule" id="PRU00335"/>
    </source>
</evidence>
<dbReference type="InterPro" id="IPR001647">
    <property type="entry name" value="HTH_TetR"/>
</dbReference>
<feature type="domain" description="HTH tetR-type" evidence="5">
    <location>
        <begin position="7"/>
        <end position="67"/>
    </location>
</feature>
<evidence type="ECO:0000256" key="1">
    <source>
        <dbReference type="ARBA" id="ARBA00023015"/>
    </source>
</evidence>
<dbReference type="InterPro" id="IPR036271">
    <property type="entry name" value="Tet_transcr_reg_TetR-rel_C_sf"/>
</dbReference>
<evidence type="ECO:0000256" key="3">
    <source>
        <dbReference type="ARBA" id="ARBA00023163"/>
    </source>
</evidence>
<dbReference type="InterPro" id="IPR009057">
    <property type="entry name" value="Homeodomain-like_sf"/>
</dbReference>
<dbReference type="InterPro" id="IPR011075">
    <property type="entry name" value="TetR_C"/>
</dbReference>
<feature type="DNA-binding region" description="H-T-H motif" evidence="4">
    <location>
        <begin position="30"/>
        <end position="49"/>
    </location>
</feature>
<dbReference type="PROSITE" id="PS50977">
    <property type="entry name" value="HTH_TETR_2"/>
    <property type="match status" value="1"/>
</dbReference>
<proteinExistence type="predicted"/>
<dbReference type="Proteomes" id="UP000483035">
    <property type="component" value="Unassembled WGS sequence"/>
</dbReference>
<evidence type="ECO:0000259" key="5">
    <source>
        <dbReference type="PROSITE" id="PS50977"/>
    </source>
</evidence>
<dbReference type="PANTHER" id="PTHR47506">
    <property type="entry name" value="TRANSCRIPTIONAL REGULATORY PROTEIN"/>
    <property type="match status" value="1"/>
</dbReference>
<dbReference type="PANTHER" id="PTHR47506:SF1">
    <property type="entry name" value="HTH-TYPE TRANSCRIPTIONAL REGULATOR YJDC"/>
    <property type="match status" value="1"/>
</dbReference>
<reference evidence="6 7" key="1">
    <citation type="submission" date="2019-12" db="EMBL/GenBank/DDBJ databases">
        <title>Rhizobium genotypes associated with high levels of biological nitrogen fixation by grain legumes in a temperate-maritime cropping system.</title>
        <authorList>
            <person name="Maluk M."/>
            <person name="Francesc Ferrando Molina F."/>
            <person name="Lopez Del Egido L."/>
            <person name="Lafos M."/>
            <person name="Langarica-Fuentes A."/>
            <person name="Gebre Yohannes G."/>
            <person name="Young M.W."/>
            <person name="Martin P."/>
            <person name="Gantlett R."/>
            <person name="Kenicer G."/>
            <person name="Hawes C."/>
            <person name="Begg G.S."/>
            <person name="Quilliam R.S."/>
            <person name="Squire G.R."/>
            <person name="Poole P.S."/>
            <person name="Young P.W."/>
            <person name="Iannetta P.M."/>
            <person name="James E.K."/>
        </authorList>
    </citation>
    <scope>NUCLEOTIDE SEQUENCE [LARGE SCALE GENOMIC DNA]</scope>
    <source>
        <strain evidence="6 7">JHI1118</strain>
    </source>
</reference>
<evidence type="ECO:0000313" key="7">
    <source>
        <dbReference type="Proteomes" id="UP000483035"/>
    </source>
</evidence>
<dbReference type="InterPro" id="IPR023772">
    <property type="entry name" value="DNA-bd_HTH_TetR-type_CS"/>
</dbReference>
<keyword evidence="1" id="KW-0805">Transcription regulation</keyword>
<dbReference type="Pfam" id="PF00440">
    <property type="entry name" value="TetR_N"/>
    <property type="match status" value="1"/>
</dbReference>
<accession>A0A6L9UJ25</accession>
<comment type="caution">
    <text evidence="6">The sequence shown here is derived from an EMBL/GenBank/DDBJ whole genome shotgun (WGS) entry which is preliminary data.</text>
</comment>
<dbReference type="SUPFAM" id="SSF46689">
    <property type="entry name" value="Homeodomain-like"/>
    <property type="match status" value="1"/>
</dbReference>
<dbReference type="PROSITE" id="PS01081">
    <property type="entry name" value="HTH_TETR_1"/>
    <property type="match status" value="1"/>
</dbReference>
<sequence>MAGRPREFDRNQALRRALDLFWQRGYEGVSMADLVQTLGLASARIYAAFGSKEALFREAVELYDREEGGFGDRALREEPSVLRAFERMLEEAIELYARVGRPNGCFVVSAATNCTTENESVRRLLEGYRSRRTASLVECLNEAIKAGRLQPEADAQMLGDYYATVLHGLSVQARDGVSSERLRATLPLLMLPLQPYVP</sequence>
<dbReference type="Pfam" id="PF16925">
    <property type="entry name" value="TetR_C_13"/>
    <property type="match status" value="1"/>
</dbReference>